<reference evidence="3 4" key="1">
    <citation type="submission" date="2016-01" db="EMBL/GenBank/DDBJ databases">
        <title>High potential of lignocellulose degradation of a new Verrucomicrobia species.</title>
        <authorList>
            <person name="Wang Y."/>
            <person name="Shi Y."/>
            <person name="Qiu Z."/>
            <person name="Liu S."/>
            <person name="Yang H."/>
        </authorList>
    </citation>
    <scope>NUCLEOTIDE SEQUENCE [LARGE SCALE GENOMIC DNA]</scope>
    <source>
        <strain evidence="3 4">TSB47</strain>
    </source>
</reference>
<dbReference type="STRING" id="1184151.AW736_12715"/>
<name>A0A178IJT0_9BACT</name>
<dbReference type="Gene3D" id="3.40.50.720">
    <property type="entry name" value="NAD(P)-binding Rossmann-like Domain"/>
    <property type="match status" value="1"/>
</dbReference>
<dbReference type="AlphaFoldDB" id="A0A178IJT0"/>
<dbReference type="RefSeq" id="WP_068770596.1">
    <property type="nucleotide sequence ID" value="NZ_CP109796.1"/>
</dbReference>
<dbReference type="InterPro" id="IPR036291">
    <property type="entry name" value="NAD(P)-bd_dom_sf"/>
</dbReference>
<evidence type="ECO:0000313" key="3">
    <source>
        <dbReference type="EMBL" id="OAM89537.1"/>
    </source>
</evidence>
<evidence type="ECO:0000313" key="4">
    <source>
        <dbReference type="Proteomes" id="UP000078486"/>
    </source>
</evidence>
<dbReference type="Pfam" id="PF01408">
    <property type="entry name" value="GFO_IDH_MocA"/>
    <property type="match status" value="1"/>
</dbReference>
<dbReference type="EMBL" id="LRRQ01000089">
    <property type="protein sequence ID" value="OAM89537.1"/>
    <property type="molecule type" value="Genomic_DNA"/>
</dbReference>
<dbReference type="Proteomes" id="UP000078486">
    <property type="component" value="Unassembled WGS sequence"/>
</dbReference>
<dbReference type="PANTHER" id="PTHR43377:SF1">
    <property type="entry name" value="BILIVERDIN REDUCTASE A"/>
    <property type="match status" value="1"/>
</dbReference>
<dbReference type="SUPFAM" id="SSF55347">
    <property type="entry name" value="Glyceraldehyde-3-phosphate dehydrogenase-like, C-terminal domain"/>
    <property type="match status" value="1"/>
</dbReference>
<dbReference type="PANTHER" id="PTHR43377">
    <property type="entry name" value="BILIVERDIN REDUCTASE A"/>
    <property type="match status" value="1"/>
</dbReference>
<protein>
    <recommendedName>
        <fullName evidence="5">Gfo/Idh/MocA-like oxidoreductase N-terminal domain-containing protein</fullName>
    </recommendedName>
</protein>
<evidence type="ECO:0000259" key="1">
    <source>
        <dbReference type="Pfam" id="PF01408"/>
    </source>
</evidence>
<sequence>MIRIALHGANGHQIHNALAAHPGVRLAALSAFPRESLPATLRGDQAIREHPSLDSLLADPEVDFVSLCSPRRAGQAADAIRALRAGKHVLAEKPCAMNEKDLDALIGTARATGRVFHEMAGTAFGQPYFAMREIVRSGRLGEIVQVVAEKSYPYFNDRPQDEAVDGGLVMQNAIHALRFVEHVAGTPIVSVSAVETSFGNPVPGGGLRMAASLALTLRNGGVASIAANYLNPRGTGVWGDESLRILGTRGIVESRGGGAFTRLVIGETDHGPLDTSGPGKPFLRAVFASISAGAPPPFSLEEELSPTRWAIRAKQSAVQRNI</sequence>
<feature type="domain" description="GFO/IDH/MocA-like oxidoreductase" evidence="2">
    <location>
        <begin position="130"/>
        <end position="252"/>
    </location>
</feature>
<organism evidence="3 4">
    <name type="scientific">Termitidicoccus mucosus</name>
    <dbReference type="NCBI Taxonomy" id="1184151"/>
    <lineage>
        <taxon>Bacteria</taxon>
        <taxon>Pseudomonadati</taxon>
        <taxon>Verrucomicrobiota</taxon>
        <taxon>Opitutia</taxon>
        <taxon>Opitutales</taxon>
        <taxon>Opitutaceae</taxon>
        <taxon>Termitidicoccus</taxon>
    </lineage>
</organism>
<evidence type="ECO:0000259" key="2">
    <source>
        <dbReference type="Pfam" id="PF22725"/>
    </source>
</evidence>
<comment type="caution">
    <text evidence="3">The sequence shown here is derived from an EMBL/GenBank/DDBJ whole genome shotgun (WGS) entry which is preliminary data.</text>
</comment>
<dbReference type="Pfam" id="PF22725">
    <property type="entry name" value="GFO_IDH_MocA_C3"/>
    <property type="match status" value="1"/>
</dbReference>
<accession>A0A178IJT0</accession>
<dbReference type="GO" id="GO:0000166">
    <property type="term" value="F:nucleotide binding"/>
    <property type="evidence" value="ECO:0007669"/>
    <property type="project" value="InterPro"/>
</dbReference>
<gene>
    <name evidence="3" type="ORF">AW736_12715</name>
</gene>
<dbReference type="InterPro" id="IPR000683">
    <property type="entry name" value="Gfo/Idh/MocA-like_OxRdtase_N"/>
</dbReference>
<proteinExistence type="predicted"/>
<keyword evidence="4" id="KW-1185">Reference proteome</keyword>
<dbReference type="InterPro" id="IPR055170">
    <property type="entry name" value="GFO_IDH_MocA-like_dom"/>
</dbReference>
<evidence type="ECO:0008006" key="5">
    <source>
        <dbReference type="Google" id="ProtNLM"/>
    </source>
</evidence>
<dbReference type="OrthoDB" id="189879at2"/>
<dbReference type="Gene3D" id="3.30.360.10">
    <property type="entry name" value="Dihydrodipicolinate Reductase, domain 2"/>
    <property type="match status" value="1"/>
</dbReference>
<dbReference type="InterPro" id="IPR051450">
    <property type="entry name" value="Gfo/Idh/MocA_Oxidoreductases"/>
</dbReference>
<dbReference type="SUPFAM" id="SSF51735">
    <property type="entry name" value="NAD(P)-binding Rossmann-fold domains"/>
    <property type="match status" value="1"/>
</dbReference>
<feature type="domain" description="Gfo/Idh/MocA-like oxidoreductase N-terminal" evidence="1">
    <location>
        <begin position="7"/>
        <end position="117"/>
    </location>
</feature>